<evidence type="ECO:0000256" key="1">
    <source>
        <dbReference type="SAM" id="Phobius"/>
    </source>
</evidence>
<comment type="caution">
    <text evidence="2">The sequence shown here is derived from an EMBL/GenBank/DDBJ whole genome shotgun (WGS) entry which is preliminary data.</text>
</comment>
<accession>A0A369URU5</accession>
<evidence type="ECO:0000313" key="3">
    <source>
        <dbReference type="Proteomes" id="UP000253782"/>
    </source>
</evidence>
<sequence length="155" mass="16260">MPASAPSPARNTLRVLLSLLLAIFSVAALGLATGAVWMLPTMYEGRPLPWLALPAGWLLGRVMRSWIRPAGPGAALLAVIATLLAAIYVSMLTAGARIAGNLGLDLIDTLRTAGGAMLFELARQSTSPTDWVWFAAGCMVAAWAAGWISKPHPAK</sequence>
<feature type="transmembrane region" description="Helical" evidence="1">
    <location>
        <begin position="74"/>
        <end position="96"/>
    </location>
</feature>
<keyword evidence="1" id="KW-1133">Transmembrane helix</keyword>
<dbReference type="AlphaFoldDB" id="A0A369URU5"/>
<proteinExistence type="predicted"/>
<name>A0A369URU5_9GAMM</name>
<evidence type="ECO:0008006" key="4">
    <source>
        <dbReference type="Google" id="ProtNLM"/>
    </source>
</evidence>
<dbReference type="EMBL" id="QQAH01000002">
    <property type="protein sequence ID" value="RDD83033.1"/>
    <property type="molecule type" value="Genomic_DNA"/>
</dbReference>
<feature type="transmembrane region" description="Helical" evidence="1">
    <location>
        <begin position="131"/>
        <end position="149"/>
    </location>
</feature>
<keyword evidence="1" id="KW-0812">Transmembrane</keyword>
<dbReference type="RefSeq" id="WP_114844147.1">
    <property type="nucleotide sequence ID" value="NZ_JBHSPE010000001.1"/>
</dbReference>
<reference evidence="2 3" key="1">
    <citation type="submission" date="2018-07" db="EMBL/GenBank/DDBJ databases">
        <title>Dyella tabacisoli L4-6T, whole genome shotgun sequence.</title>
        <authorList>
            <person name="Zhou X.-K."/>
            <person name="Li W.-J."/>
            <person name="Duan Y.-Q."/>
        </authorList>
    </citation>
    <scope>NUCLEOTIDE SEQUENCE [LARGE SCALE GENOMIC DNA]</scope>
    <source>
        <strain evidence="2 3">L4-6</strain>
    </source>
</reference>
<keyword evidence="1" id="KW-0472">Membrane</keyword>
<gene>
    <name evidence="2" type="ORF">DVJ77_04060</name>
</gene>
<organism evidence="2 3">
    <name type="scientific">Dyella tabacisoli</name>
    <dbReference type="NCBI Taxonomy" id="2282381"/>
    <lineage>
        <taxon>Bacteria</taxon>
        <taxon>Pseudomonadati</taxon>
        <taxon>Pseudomonadota</taxon>
        <taxon>Gammaproteobacteria</taxon>
        <taxon>Lysobacterales</taxon>
        <taxon>Rhodanobacteraceae</taxon>
        <taxon>Dyella</taxon>
    </lineage>
</organism>
<evidence type="ECO:0000313" key="2">
    <source>
        <dbReference type="EMBL" id="RDD83033.1"/>
    </source>
</evidence>
<protein>
    <recommendedName>
        <fullName evidence="4">Vitamin B12 transport system permease protein</fullName>
    </recommendedName>
</protein>
<dbReference type="OrthoDB" id="5959462at2"/>
<keyword evidence="3" id="KW-1185">Reference proteome</keyword>
<dbReference type="Proteomes" id="UP000253782">
    <property type="component" value="Unassembled WGS sequence"/>
</dbReference>